<evidence type="ECO:0000313" key="3">
    <source>
        <dbReference type="Proteomes" id="UP000534783"/>
    </source>
</evidence>
<keyword evidence="1" id="KW-0472">Membrane</keyword>
<reference evidence="2 3" key="1">
    <citation type="journal article" date="2020" name="Nature">
        <title>Bacterial chemolithoautotrophy via manganese oxidation.</title>
        <authorList>
            <person name="Yu H."/>
            <person name="Leadbetter J.R."/>
        </authorList>
    </citation>
    <scope>NUCLEOTIDE SEQUENCE [LARGE SCALE GENOMIC DNA]</scope>
    <source>
        <strain evidence="2 3">Mn-1</strain>
    </source>
</reference>
<feature type="transmembrane region" description="Helical" evidence="1">
    <location>
        <begin position="235"/>
        <end position="251"/>
    </location>
</feature>
<accession>A0A7X6DTK7</accession>
<proteinExistence type="predicted"/>
<sequence>MAGAISASLATIFIGTAHQAQFSHGEVILPWQFPLSALLSFFLSGLFLLIYIASTPRMFWPALAVTSVLTAGIYVLRFPIFDEWLAGAIVVGGLIAAAKGRVPRRKIRVHREWVVLFMILSGYMLLESLIGIFVHGNLKSARFSMTFGVVFALGYLLAKYDFPRPTSHQVTLLVAWTSLAYYLLYVVHGAVFFSSVHTTILEGIGFAGSGYQTATGMVAAPTALILIGRERGGRRLLGCAVLILSLLISALSDSRAGMLAVVGAMAVSPFAIGMARSFTIAFVGVVASIVIGTIAFERPEWLLDIGEAMISALNVEGGSSTYEYFGRTVTAAKGDAGRFLYVRGAVETLVQNPLLALTGAGTYGYFPVAGPYYEKVADEQGVNTAIVNYGSSLGGVVEPPRPPAMGALIAETGIFGTVLHLLCALAAVSTIVFRRSRTNKLRLFLGPNILIASTVSLALAWTYFGEIQDMILFYLLIMPFGLVHTWGNGTGTGKPEGGS</sequence>
<feature type="transmembrane region" description="Helical" evidence="1">
    <location>
        <begin position="170"/>
        <end position="191"/>
    </location>
</feature>
<feature type="transmembrane region" description="Helical" evidence="1">
    <location>
        <begin position="278"/>
        <end position="296"/>
    </location>
</feature>
<evidence type="ECO:0008006" key="4">
    <source>
        <dbReference type="Google" id="ProtNLM"/>
    </source>
</evidence>
<comment type="caution">
    <text evidence="2">The sequence shown here is derived from an EMBL/GenBank/DDBJ whole genome shotgun (WGS) entry which is preliminary data.</text>
</comment>
<dbReference type="AlphaFoldDB" id="A0A7X6DTK7"/>
<feature type="transmembrane region" description="Helical" evidence="1">
    <location>
        <begin position="211"/>
        <end position="228"/>
    </location>
</feature>
<evidence type="ECO:0000256" key="1">
    <source>
        <dbReference type="SAM" id="Phobius"/>
    </source>
</evidence>
<organism evidence="2 3">
    <name type="scientific">Candidatus Manganitrophus noduliformans</name>
    <dbReference type="NCBI Taxonomy" id="2606439"/>
    <lineage>
        <taxon>Bacteria</taxon>
        <taxon>Pseudomonadati</taxon>
        <taxon>Nitrospirota</taxon>
        <taxon>Nitrospiria</taxon>
        <taxon>Candidatus Troglogloeales</taxon>
        <taxon>Candidatus Manganitrophaceae</taxon>
        <taxon>Candidatus Manganitrophus</taxon>
    </lineage>
</organism>
<feature type="transmembrane region" description="Helical" evidence="1">
    <location>
        <begin position="413"/>
        <end position="433"/>
    </location>
</feature>
<keyword evidence="1" id="KW-1133">Transmembrane helix</keyword>
<feature type="transmembrane region" description="Helical" evidence="1">
    <location>
        <begin position="445"/>
        <end position="464"/>
    </location>
</feature>
<feature type="transmembrane region" description="Helical" evidence="1">
    <location>
        <begin position="470"/>
        <end position="487"/>
    </location>
</feature>
<gene>
    <name evidence="2" type="ORF">MNODULE_20565</name>
</gene>
<protein>
    <recommendedName>
        <fullName evidence="4">O-antigen ligase domain-containing protein</fullName>
    </recommendedName>
</protein>
<name>A0A7X6DTK7_9BACT</name>
<feature type="transmembrane region" description="Helical" evidence="1">
    <location>
        <begin position="140"/>
        <end position="158"/>
    </location>
</feature>
<dbReference type="Proteomes" id="UP000534783">
    <property type="component" value="Unassembled WGS sequence"/>
</dbReference>
<keyword evidence="3" id="KW-1185">Reference proteome</keyword>
<dbReference type="RefSeq" id="WP_168063091.1">
    <property type="nucleotide sequence ID" value="NZ_VTOW01000005.1"/>
</dbReference>
<keyword evidence="1" id="KW-0812">Transmembrane</keyword>
<feature type="transmembrane region" description="Helical" evidence="1">
    <location>
        <begin position="84"/>
        <end position="102"/>
    </location>
</feature>
<feature type="transmembrane region" description="Helical" evidence="1">
    <location>
        <begin position="59"/>
        <end position="78"/>
    </location>
</feature>
<feature type="transmembrane region" description="Helical" evidence="1">
    <location>
        <begin position="29"/>
        <end position="52"/>
    </location>
</feature>
<feature type="transmembrane region" description="Helical" evidence="1">
    <location>
        <begin position="114"/>
        <end position="134"/>
    </location>
</feature>
<evidence type="ECO:0000313" key="2">
    <source>
        <dbReference type="EMBL" id="NKE73152.1"/>
    </source>
</evidence>
<dbReference type="EMBL" id="VTOW01000005">
    <property type="protein sequence ID" value="NKE73152.1"/>
    <property type="molecule type" value="Genomic_DNA"/>
</dbReference>